<feature type="binding site" evidence="8">
    <location>
        <position position="95"/>
    </location>
    <ligand>
        <name>Zn(2+)</name>
        <dbReference type="ChEBI" id="CHEBI:29105"/>
    </ligand>
</feature>
<evidence type="ECO:0000256" key="1">
    <source>
        <dbReference type="ARBA" id="ARBA00000757"/>
    </source>
</evidence>
<sequence length="393" mass="42844">MGELFRLVNKTQHYAWGSHETLAHMRGLSAPSDQPEAEVWVGAHPSAPSEIDIDGHKMGLDRVVENTPDRILPQGVENFPFLFKILAIDAPLSIQVHPTDAQAESGFDRENQEGIALDDSSRNYKDRHSKPETVIALTPMKILTGVRPDHEVQEIATAFGLSWLADLLPVNSGKELLAKIIRLSEGDAAVALEETLDGVRTWAKTHTGGPCTLERAAELVEHIEEKCPGDRGLLVAVVMNLLYLEPGDSAFTPDGQVHAYVSGTAIEIMNPSDNVLRAGLTPKHIDTQELIEVLRDDQCAPEVVRANPDDAAVGKFSLWDERLLLTRIRVPASQAVDFTFEGTSTLLSVAGELTVESEQQSFTVYPTESLLHSGSDTATTIRGLGEAYVATYV</sequence>
<evidence type="ECO:0000256" key="4">
    <source>
        <dbReference type="ARBA" id="ARBA00022723"/>
    </source>
</evidence>
<dbReference type="EMBL" id="CP061538">
    <property type="protein sequence ID" value="QNV39606.1"/>
    <property type="molecule type" value="Genomic_DNA"/>
</dbReference>
<dbReference type="PANTHER" id="PTHR10309:SF0">
    <property type="entry name" value="MANNOSE-6-PHOSPHATE ISOMERASE"/>
    <property type="match status" value="1"/>
</dbReference>
<name>A0A7H2BIW0_9MICC</name>
<keyword evidence="6 10" id="KW-0413">Isomerase</keyword>
<feature type="binding site" evidence="8">
    <location>
        <position position="258"/>
    </location>
    <ligand>
        <name>Zn(2+)</name>
        <dbReference type="ChEBI" id="CHEBI:29105"/>
    </ligand>
</feature>
<dbReference type="SUPFAM" id="SSF51182">
    <property type="entry name" value="RmlC-like cupins"/>
    <property type="match status" value="1"/>
</dbReference>
<dbReference type="InterPro" id="IPR016305">
    <property type="entry name" value="Mannose-6-P_Isomerase"/>
</dbReference>
<evidence type="ECO:0000313" key="11">
    <source>
        <dbReference type="Proteomes" id="UP000516421"/>
    </source>
</evidence>
<feature type="active site" evidence="7">
    <location>
        <position position="277"/>
    </location>
</feature>
<comment type="catalytic activity">
    <reaction evidence="1">
        <text>D-mannose 6-phosphate = D-fructose 6-phosphate</text>
        <dbReference type="Rhea" id="RHEA:12356"/>
        <dbReference type="ChEBI" id="CHEBI:58735"/>
        <dbReference type="ChEBI" id="CHEBI:61527"/>
        <dbReference type="EC" id="5.3.1.8"/>
    </reaction>
</comment>
<evidence type="ECO:0000256" key="6">
    <source>
        <dbReference type="ARBA" id="ARBA00023235"/>
    </source>
</evidence>
<dbReference type="EC" id="5.3.1.8" evidence="3"/>
<feature type="binding site" evidence="8">
    <location>
        <position position="97"/>
    </location>
    <ligand>
        <name>Zn(2+)</name>
        <dbReference type="ChEBI" id="CHEBI:29105"/>
    </ligand>
</feature>
<dbReference type="Gene3D" id="1.10.441.10">
    <property type="entry name" value="Phosphomannose Isomerase, domain 2"/>
    <property type="match status" value="1"/>
</dbReference>
<dbReference type="Pfam" id="PF20511">
    <property type="entry name" value="PMI_typeI_cat"/>
    <property type="match status" value="1"/>
</dbReference>
<keyword evidence="5 8" id="KW-0862">Zinc</keyword>
<proteinExistence type="inferred from homology"/>
<gene>
    <name evidence="10" type="primary">manA</name>
    <name evidence="10" type="ORF">IDM48_09575</name>
</gene>
<dbReference type="GO" id="GO:0008270">
    <property type="term" value="F:zinc ion binding"/>
    <property type="evidence" value="ECO:0007669"/>
    <property type="project" value="InterPro"/>
</dbReference>
<evidence type="ECO:0000256" key="7">
    <source>
        <dbReference type="PIRSR" id="PIRSR001480-1"/>
    </source>
</evidence>
<dbReference type="NCBIfam" id="TIGR00218">
    <property type="entry name" value="manA"/>
    <property type="match status" value="1"/>
</dbReference>
<comment type="cofactor">
    <cofactor evidence="8">
        <name>Zn(2+)</name>
        <dbReference type="ChEBI" id="CHEBI:29105"/>
    </cofactor>
    <text evidence="8">Binds 1 zinc ion per subunit.</text>
</comment>
<dbReference type="GO" id="GO:0005975">
    <property type="term" value="P:carbohydrate metabolic process"/>
    <property type="evidence" value="ECO:0007669"/>
    <property type="project" value="InterPro"/>
</dbReference>
<dbReference type="Gene3D" id="2.60.120.10">
    <property type="entry name" value="Jelly Rolls"/>
    <property type="match status" value="2"/>
</dbReference>
<evidence type="ECO:0000256" key="5">
    <source>
        <dbReference type="ARBA" id="ARBA00022833"/>
    </source>
</evidence>
<evidence type="ECO:0000313" key="10">
    <source>
        <dbReference type="EMBL" id="QNV39606.1"/>
    </source>
</evidence>
<dbReference type="KEGG" id="rama:IDM48_09575"/>
<accession>A0A7H2BIW0</accession>
<organism evidence="10 11">
    <name type="scientific">Rothia amarae</name>
    <dbReference type="NCBI Taxonomy" id="169480"/>
    <lineage>
        <taxon>Bacteria</taxon>
        <taxon>Bacillati</taxon>
        <taxon>Actinomycetota</taxon>
        <taxon>Actinomycetes</taxon>
        <taxon>Micrococcales</taxon>
        <taxon>Micrococcaceae</taxon>
        <taxon>Rothia</taxon>
    </lineage>
</organism>
<dbReference type="Proteomes" id="UP000516421">
    <property type="component" value="Chromosome"/>
</dbReference>
<dbReference type="GO" id="GO:0004476">
    <property type="term" value="F:mannose-6-phosphate isomerase activity"/>
    <property type="evidence" value="ECO:0007669"/>
    <property type="project" value="UniProtKB-EC"/>
</dbReference>
<dbReference type="PANTHER" id="PTHR10309">
    <property type="entry name" value="MANNOSE-6-PHOSPHATE ISOMERASE"/>
    <property type="match status" value="1"/>
</dbReference>
<protein>
    <recommendedName>
        <fullName evidence="3">mannose-6-phosphate isomerase</fullName>
        <ecNumber evidence="3">5.3.1.8</ecNumber>
    </recommendedName>
</protein>
<dbReference type="InterPro" id="IPR014710">
    <property type="entry name" value="RmlC-like_jellyroll"/>
</dbReference>
<reference evidence="10 11" key="1">
    <citation type="submission" date="2020-09" db="EMBL/GenBank/DDBJ databases">
        <title>Investigation of environmental microbe.</title>
        <authorList>
            <person name="Ou Y."/>
            <person name="Kang Q."/>
        </authorList>
    </citation>
    <scope>NUCLEOTIDE SEQUENCE [LARGE SCALE GENOMIC DNA]</scope>
    <source>
        <strain evidence="10 11">KJZ-9</strain>
    </source>
</reference>
<keyword evidence="11" id="KW-1185">Reference proteome</keyword>
<dbReference type="GO" id="GO:0005829">
    <property type="term" value="C:cytosol"/>
    <property type="evidence" value="ECO:0007669"/>
    <property type="project" value="TreeGrafter"/>
</dbReference>
<comment type="similarity">
    <text evidence="2">Belongs to the mannose-6-phosphate isomerase type 1 family.</text>
</comment>
<dbReference type="PIRSF" id="PIRSF001480">
    <property type="entry name" value="Mannose-6-phosphate_isomerase"/>
    <property type="match status" value="1"/>
</dbReference>
<dbReference type="InterPro" id="IPR001250">
    <property type="entry name" value="Man6P_Isoase-1"/>
</dbReference>
<evidence type="ECO:0000256" key="3">
    <source>
        <dbReference type="ARBA" id="ARBA00011956"/>
    </source>
</evidence>
<keyword evidence="4 8" id="KW-0479">Metal-binding</keyword>
<evidence type="ECO:0000256" key="2">
    <source>
        <dbReference type="ARBA" id="ARBA00010772"/>
    </source>
</evidence>
<dbReference type="InterPro" id="IPR011051">
    <property type="entry name" value="RmlC_Cupin_sf"/>
</dbReference>
<dbReference type="PRINTS" id="PR00714">
    <property type="entry name" value="MAN6PISMRASE"/>
</dbReference>
<dbReference type="RefSeq" id="WP_190617133.1">
    <property type="nucleotide sequence ID" value="NZ_CP061538.1"/>
</dbReference>
<evidence type="ECO:0000256" key="8">
    <source>
        <dbReference type="PIRSR" id="PIRSR001480-2"/>
    </source>
</evidence>
<dbReference type="InterPro" id="IPR046457">
    <property type="entry name" value="PMI_typeI_cat"/>
</dbReference>
<dbReference type="GO" id="GO:0009298">
    <property type="term" value="P:GDP-mannose biosynthetic process"/>
    <property type="evidence" value="ECO:0007669"/>
    <property type="project" value="InterPro"/>
</dbReference>
<feature type="binding site" evidence="8">
    <location>
        <position position="132"/>
    </location>
    <ligand>
        <name>Zn(2+)</name>
        <dbReference type="ChEBI" id="CHEBI:29105"/>
    </ligand>
</feature>
<evidence type="ECO:0000259" key="9">
    <source>
        <dbReference type="Pfam" id="PF20511"/>
    </source>
</evidence>
<dbReference type="CDD" id="cd07011">
    <property type="entry name" value="cupin_PMI_type_I_N"/>
    <property type="match status" value="1"/>
</dbReference>
<dbReference type="AlphaFoldDB" id="A0A7H2BIW0"/>
<feature type="domain" description="Phosphomannose isomerase type I catalytic" evidence="9">
    <location>
        <begin position="4"/>
        <end position="148"/>
    </location>
</feature>